<dbReference type="AlphaFoldDB" id="A0A0A9DEE5"/>
<feature type="region of interest" description="Disordered" evidence="1">
    <location>
        <begin position="120"/>
        <end position="145"/>
    </location>
</feature>
<dbReference type="EMBL" id="GBRH01213870">
    <property type="protein sequence ID" value="JAD84025.1"/>
    <property type="molecule type" value="Transcribed_RNA"/>
</dbReference>
<reference evidence="2" key="1">
    <citation type="submission" date="2014-09" db="EMBL/GenBank/DDBJ databases">
        <authorList>
            <person name="Magalhaes I.L.F."/>
            <person name="Oliveira U."/>
            <person name="Santos F.R."/>
            <person name="Vidigal T.H.D.A."/>
            <person name="Brescovit A.D."/>
            <person name="Santos A.J."/>
        </authorList>
    </citation>
    <scope>NUCLEOTIDE SEQUENCE</scope>
    <source>
        <tissue evidence="2">Shoot tissue taken approximately 20 cm above the soil surface</tissue>
    </source>
</reference>
<evidence type="ECO:0000313" key="2">
    <source>
        <dbReference type="EMBL" id="JAD84025.1"/>
    </source>
</evidence>
<accession>A0A0A9DEE5</accession>
<reference evidence="2" key="2">
    <citation type="journal article" date="2015" name="Data Brief">
        <title>Shoot transcriptome of the giant reed, Arundo donax.</title>
        <authorList>
            <person name="Barrero R.A."/>
            <person name="Guerrero F.D."/>
            <person name="Moolhuijzen P."/>
            <person name="Goolsby J.A."/>
            <person name="Tidwell J."/>
            <person name="Bellgard S.E."/>
            <person name="Bellgard M.I."/>
        </authorList>
    </citation>
    <scope>NUCLEOTIDE SEQUENCE</scope>
    <source>
        <tissue evidence="2">Shoot tissue taken approximately 20 cm above the soil surface</tissue>
    </source>
</reference>
<evidence type="ECO:0000256" key="1">
    <source>
        <dbReference type="SAM" id="MobiDB-lite"/>
    </source>
</evidence>
<protein>
    <submittedName>
        <fullName evidence="2">Uncharacterized protein</fullName>
    </submittedName>
</protein>
<sequence length="145" mass="15462">MVREPVATWGRAAGGLARRGDSQPHATAAAHGAMGMACGGRVLAMTAALQLGEGRGQRRYDMGGGKRVAHKGYLLVVELRTQSAWVWWPDLRGTAVGWCSARWKEMAAVRELQSTASPWAAGKLKRGSQQLPPPNLVDGEGDGRS</sequence>
<name>A0A0A9DEE5_ARUDO</name>
<organism evidence="2">
    <name type="scientific">Arundo donax</name>
    <name type="common">Giant reed</name>
    <name type="synonym">Donax arundinaceus</name>
    <dbReference type="NCBI Taxonomy" id="35708"/>
    <lineage>
        <taxon>Eukaryota</taxon>
        <taxon>Viridiplantae</taxon>
        <taxon>Streptophyta</taxon>
        <taxon>Embryophyta</taxon>
        <taxon>Tracheophyta</taxon>
        <taxon>Spermatophyta</taxon>
        <taxon>Magnoliopsida</taxon>
        <taxon>Liliopsida</taxon>
        <taxon>Poales</taxon>
        <taxon>Poaceae</taxon>
        <taxon>PACMAD clade</taxon>
        <taxon>Arundinoideae</taxon>
        <taxon>Arundineae</taxon>
        <taxon>Arundo</taxon>
    </lineage>
</organism>
<proteinExistence type="predicted"/>